<dbReference type="PROSITE" id="PS00889">
    <property type="entry name" value="CNMP_BINDING_2"/>
    <property type="match status" value="1"/>
</dbReference>
<dbReference type="PANTHER" id="PTHR30221">
    <property type="entry name" value="SMALL-CONDUCTANCE MECHANOSENSITIVE CHANNEL"/>
    <property type="match status" value="1"/>
</dbReference>
<dbReference type="InterPro" id="IPR000595">
    <property type="entry name" value="cNMP-bd_dom"/>
</dbReference>
<evidence type="ECO:0000313" key="9">
    <source>
        <dbReference type="Proteomes" id="UP000646365"/>
    </source>
</evidence>
<dbReference type="SUPFAM" id="SSF51206">
    <property type="entry name" value="cAMP-binding domain-like"/>
    <property type="match status" value="1"/>
</dbReference>
<evidence type="ECO:0000259" key="7">
    <source>
        <dbReference type="PROSITE" id="PS50042"/>
    </source>
</evidence>
<evidence type="ECO:0000256" key="5">
    <source>
        <dbReference type="ARBA" id="ARBA00023136"/>
    </source>
</evidence>
<dbReference type="PANTHER" id="PTHR30221:SF8">
    <property type="entry name" value="SMALL-CONDUCTANCE MECHANOSENSITIVE CHANNEL"/>
    <property type="match status" value="1"/>
</dbReference>
<dbReference type="InterPro" id="IPR011066">
    <property type="entry name" value="MscS_channel_C_sf"/>
</dbReference>
<keyword evidence="9" id="KW-1185">Reference proteome</keyword>
<evidence type="ECO:0000256" key="2">
    <source>
        <dbReference type="ARBA" id="ARBA00022475"/>
    </source>
</evidence>
<feature type="transmembrane region" description="Helical" evidence="6">
    <location>
        <begin position="113"/>
        <end position="133"/>
    </location>
</feature>
<evidence type="ECO:0000256" key="4">
    <source>
        <dbReference type="ARBA" id="ARBA00022989"/>
    </source>
</evidence>
<dbReference type="CDD" id="cd00038">
    <property type="entry name" value="CAP_ED"/>
    <property type="match status" value="1"/>
</dbReference>
<dbReference type="InterPro" id="IPR018488">
    <property type="entry name" value="cNMP-bd_CS"/>
</dbReference>
<feature type="transmembrane region" description="Helical" evidence="6">
    <location>
        <begin position="89"/>
        <end position="107"/>
    </location>
</feature>
<dbReference type="Gene3D" id="1.10.287.1260">
    <property type="match status" value="1"/>
</dbReference>
<dbReference type="Pfam" id="PF00027">
    <property type="entry name" value="cNMP_binding"/>
    <property type="match status" value="1"/>
</dbReference>
<gene>
    <name evidence="8" type="ORF">GCM10011611_21470</name>
</gene>
<sequence length="481" mass="51945">MVAPGYRQLAVPAIVLATTFLAYHLIGGPAVVADGGISAGALAVIRDASGIGVWLALAWLGARSVDLLLRRLALAGQRPAPPPRLLSDLLRGLLFALAAIAIFIFVFDQPATGLIATSSVVIAVVGFALRYIISDVFSGIALNFDHPYRIGDWVETSPGVVGRVTEITWRATRLLTRDGIAIVAPNGLIATGRLVNYSEPEPTFRTSIKLSLDGAVPSERAKRLLLAGAMAATRAYPDLRPDVLVQDCGDDGIHYVVRFWVPNYGEENTCRDVVMSEVLRGLRRGGVVLAMPKRAIALSRDGRADTRRRTALETLVAETELFQAFEPEEQAVLAGRLRERRVERGTVVVREGEPGGSLFLVAEGALDVRLHVLNGNETTVDRMVPGDLFGEISLLTGAPRTASVVAMTDAVLYEMCKDDIHPLLQQRPELGEPLAALMAERQQHNLNRMQALEQAANGAAAPSSEDLLRRLRSFFGLTARS</sequence>
<dbReference type="AlphaFoldDB" id="A0A8J3E316"/>
<comment type="subcellular location">
    <subcellularLocation>
        <location evidence="6">Cell inner membrane</location>
        <topology evidence="6">Multi-pass membrane protein</topology>
    </subcellularLocation>
    <subcellularLocation>
        <location evidence="1">Cell membrane</location>
        <topology evidence="1">Multi-pass membrane protein</topology>
    </subcellularLocation>
</comment>
<dbReference type="GO" id="GO:0005886">
    <property type="term" value="C:plasma membrane"/>
    <property type="evidence" value="ECO:0007669"/>
    <property type="project" value="UniProtKB-SubCell"/>
</dbReference>
<feature type="transmembrane region" description="Helical" evidence="6">
    <location>
        <begin position="9"/>
        <end position="31"/>
    </location>
</feature>
<feature type="domain" description="Cyclic nucleotide-binding" evidence="7">
    <location>
        <begin position="321"/>
        <end position="441"/>
    </location>
</feature>
<dbReference type="Gene3D" id="3.30.70.100">
    <property type="match status" value="1"/>
</dbReference>
<dbReference type="RefSeq" id="WP_189045484.1">
    <property type="nucleotide sequence ID" value="NZ_BMJQ01000005.1"/>
</dbReference>
<dbReference type="PRINTS" id="PR00103">
    <property type="entry name" value="CAMPKINASE"/>
</dbReference>
<dbReference type="SUPFAM" id="SSF82689">
    <property type="entry name" value="Mechanosensitive channel protein MscS (YggB), C-terminal domain"/>
    <property type="match status" value="1"/>
</dbReference>
<dbReference type="InterPro" id="IPR010920">
    <property type="entry name" value="LSM_dom_sf"/>
</dbReference>
<keyword evidence="4 6" id="KW-1133">Transmembrane helix</keyword>
<comment type="caution">
    <text evidence="6">Lacks conserved residue(s) required for the propagation of feature annotation.</text>
</comment>
<organism evidence="8 9">
    <name type="scientific">Aliidongia dinghuensis</name>
    <dbReference type="NCBI Taxonomy" id="1867774"/>
    <lineage>
        <taxon>Bacteria</taxon>
        <taxon>Pseudomonadati</taxon>
        <taxon>Pseudomonadota</taxon>
        <taxon>Alphaproteobacteria</taxon>
        <taxon>Rhodospirillales</taxon>
        <taxon>Dongiaceae</taxon>
        <taxon>Aliidongia</taxon>
    </lineage>
</organism>
<dbReference type="InterPro" id="IPR014710">
    <property type="entry name" value="RmlC-like_jellyroll"/>
</dbReference>
<dbReference type="PROSITE" id="PS50042">
    <property type="entry name" value="CNMP_BINDING_3"/>
    <property type="match status" value="1"/>
</dbReference>
<comment type="similarity">
    <text evidence="6">Belongs to the MscS (TC 1.A.23) family.</text>
</comment>
<dbReference type="InterPro" id="IPR018490">
    <property type="entry name" value="cNMP-bd_dom_sf"/>
</dbReference>
<keyword evidence="6" id="KW-0407">Ion channel</keyword>
<protein>
    <recommendedName>
        <fullName evidence="6">Small-conductance mechanosensitive channel</fullName>
    </recommendedName>
</protein>
<accession>A0A8J3E316</accession>
<proteinExistence type="inferred from homology"/>
<keyword evidence="3 6" id="KW-0812">Transmembrane</keyword>
<comment type="subunit">
    <text evidence="6">Homoheptamer.</text>
</comment>
<reference evidence="8" key="2">
    <citation type="submission" date="2020-09" db="EMBL/GenBank/DDBJ databases">
        <authorList>
            <person name="Sun Q."/>
            <person name="Zhou Y."/>
        </authorList>
    </citation>
    <scope>NUCLEOTIDE SEQUENCE</scope>
    <source>
        <strain evidence="8">CGMCC 1.15725</strain>
    </source>
</reference>
<keyword evidence="2" id="KW-1003">Cell membrane</keyword>
<comment type="caution">
    <text evidence="8">The sequence shown here is derived from an EMBL/GenBank/DDBJ whole genome shotgun (WGS) entry which is preliminary data.</text>
</comment>
<dbReference type="Gene3D" id="2.60.120.10">
    <property type="entry name" value="Jelly Rolls"/>
    <property type="match status" value="1"/>
</dbReference>
<keyword evidence="6" id="KW-0997">Cell inner membrane</keyword>
<dbReference type="InterPro" id="IPR006685">
    <property type="entry name" value="MscS_channel_2nd"/>
</dbReference>
<evidence type="ECO:0000256" key="6">
    <source>
        <dbReference type="RuleBase" id="RU369025"/>
    </source>
</evidence>
<reference evidence="8" key="1">
    <citation type="journal article" date="2014" name="Int. J. Syst. Evol. Microbiol.">
        <title>Complete genome sequence of Corynebacterium casei LMG S-19264T (=DSM 44701T), isolated from a smear-ripened cheese.</title>
        <authorList>
            <consortium name="US DOE Joint Genome Institute (JGI-PGF)"/>
            <person name="Walter F."/>
            <person name="Albersmeier A."/>
            <person name="Kalinowski J."/>
            <person name="Ruckert C."/>
        </authorList>
    </citation>
    <scope>NUCLEOTIDE SEQUENCE</scope>
    <source>
        <strain evidence="8">CGMCC 1.15725</strain>
    </source>
</reference>
<dbReference type="GO" id="GO:0008381">
    <property type="term" value="F:mechanosensitive monoatomic ion channel activity"/>
    <property type="evidence" value="ECO:0007669"/>
    <property type="project" value="InterPro"/>
</dbReference>
<evidence type="ECO:0000256" key="3">
    <source>
        <dbReference type="ARBA" id="ARBA00022692"/>
    </source>
</evidence>
<dbReference type="Gene3D" id="2.30.30.60">
    <property type="match status" value="1"/>
</dbReference>
<evidence type="ECO:0000313" key="8">
    <source>
        <dbReference type="EMBL" id="GGF15393.1"/>
    </source>
</evidence>
<dbReference type="PROSITE" id="PS00888">
    <property type="entry name" value="CNMP_BINDING_1"/>
    <property type="match status" value="1"/>
</dbReference>
<dbReference type="InterPro" id="IPR023408">
    <property type="entry name" value="MscS_beta-dom_sf"/>
</dbReference>
<dbReference type="Proteomes" id="UP000646365">
    <property type="component" value="Unassembled WGS sequence"/>
</dbReference>
<name>A0A8J3E316_9PROT</name>
<dbReference type="SUPFAM" id="SSF50182">
    <property type="entry name" value="Sm-like ribonucleoproteins"/>
    <property type="match status" value="1"/>
</dbReference>
<dbReference type="SMART" id="SM00100">
    <property type="entry name" value="cNMP"/>
    <property type="match status" value="1"/>
</dbReference>
<dbReference type="EMBL" id="BMJQ01000005">
    <property type="protein sequence ID" value="GGF15393.1"/>
    <property type="molecule type" value="Genomic_DNA"/>
</dbReference>
<evidence type="ECO:0000256" key="1">
    <source>
        <dbReference type="ARBA" id="ARBA00004651"/>
    </source>
</evidence>
<comment type="function">
    <text evidence="6">Mechanosensitive channel that participates in the regulation of osmotic pressure changes within the cell, opening in response to stretch forces in the membrane lipid bilayer, without the need for other proteins. Contributes to normal resistance to hypoosmotic shock. Forms an ion channel of 1.0 nanosiemens conductance with a slight preference for anions.</text>
</comment>
<keyword evidence="5 6" id="KW-0472">Membrane</keyword>
<keyword evidence="6" id="KW-0813">Transport</keyword>
<dbReference type="Pfam" id="PF00924">
    <property type="entry name" value="MS_channel_2nd"/>
    <property type="match status" value="1"/>
</dbReference>
<keyword evidence="6" id="KW-0406">Ion transport</keyword>
<dbReference type="InterPro" id="IPR045275">
    <property type="entry name" value="MscS_archaea/bacteria_type"/>
</dbReference>